<dbReference type="PANTHER" id="PTHR14289">
    <property type="entry name" value="F-BOX ONLY PROTEIN 3"/>
    <property type="match status" value="1"/>
</dbReference>
<dbReference type="PROSITE" id="PS51087">
    <property type="entry name" value="APAG"/>
    <property type="match status" value="1"/>
</dbReference>
<sequence length="123" mass="13842">MSGKIVIRAYSLYLDDESKPEEAEYHFAYTIEIENGLAHSVQLLERHWLITDANGQRHEVQGVGVVGEQPHIAAGESYAYNSGVHFRTPLGFMEGSYTFQDADGNLFDESIPLFTLAMPHLFH</sequence>
<evidence type="ECO:0000313" key="3">
    <source>
        <dbReference type="Proteomes" id="UP001595692"/>
    </source>
</evidence>
<accession>A0ABV8CLN9</accession>
<dbReference type="PANTHER" id="PTHR14289:SF16">
    <property type="entry name" value="POLYMERASE DELTA-INTERACTING PROTEIN 2"/>
    <property type="match status" value="1"/>
</dbReference>
<dbReference type="EMBL" id="JBHSAF010000006">
    <property type="protein sequence ID" value="MFC3913122.1"/>
    <property type="molecule type" value="Genomic_DNA"/>
</dbReference>
<keyword evidence="3" id="KW-1185">Reference proteome</keyword>
<feature type="domain" description="ApaG" evidence="1">
    <location>
        <begin position="1"/>
        <end position="123"/>
    </location>
</feature>
<dbReference type="Gene3D" id="2.60.40.1470">
    <property type="entry name" value="ApaG domain"/>
    <property type="match status" value="1"/>
</dbReference>
<protein>
    <submittedName>
        <fullName evidence="2">Co2+/Mg2+ efflux protein ApaG</fullName>
    </submittedName>
</protein>
<dbReference type="RefSeq" id="WP_377151359.1">
    <property type="nucleotide sequence ID" value="NZ_JBHSAF010000006.1"/>
</dbReference>
<name>A0ABV8CLN9_9GAMM</name>
<dbReference type="NCBIfam" id="NF003967">
    <property type="entry name" value="PRK05461.1"/>
    <property type="match status" value="1"/>
</dbReference>
<proteinExistence type="predicted"/>
<reference evidence="3" key="1">
    <citation type="journal article" date="2019" name="Int. J. Syst. Evol. Microbiol.">
        <title>The Global Catalogue of Microorganisms (GCM) 10K type strain sequencing project: providing services to taxonomists for standard genome sequencing and annotation.</title>
        <authorList>
            <consortium name="The Broad Institute Genomics Platform"/>
            <consortium name="The Broad Institute Genome Sequencing Center for Infectious Disease"/>
            <person name="Wu L."/>
            <person name="Ma J."/>
        </authorList>
    </citation>
    <scope>NUCLEOTIDE SEQUENCE [LARGE SCALE GENOMIC DNA]</scope>
    <source>
        <strain evidence="3">CCUG 54939</strain>
    </source>
</reference>
<dbReference type="SUPFAM" id="SSF110069">
    <property type="entry name" value="ApaG-like"/>
    <property type="match status" value="1"/>
</dbReference>
<dbReference type="InterPro" id="IPR036767">
    <property type="entry name" value="ApaG_sf"/>
</dbReference>
<gene>
    <name evidence="2" type="primary">apaG</name>
    <name evidence="2" type="ORF">ACFOSS_06520</name>
</gene>
<dbReference type="Proteomes" id="UP001595692">
    <property type="component" value="Unassembled WGS sequence"/>
</dbReference>
<organism evidence="2 3">
    <name type="scientific">Pseudaeromonas sharmana</name>
    <dbReference type="NCBI Taxonomy" id="328412"/>
    <lineage>
        <taxon>Bacteria</taxon>
        <taxon>Pseudomonadati</taxon>
        <taxon>Pseudomonadota</taxon>
        <taxon>Gammaproteobacteria</taxon>
        <taxon>Aeromonadales</taxon>
        <taxon>Aeromonadaceae</taxon>
        <taxon>Pseudaeromonas</taxon>
    </lineage>
</organism>
<dbReference type="Pfam" id="PF04379">
    <property type="entry name" value="DUF525"/>
    <property type="match status" value="1"/>
</dbReference>
<evidence type="ECO:0000313" key="2">
    <source>
        <dbReference type="EMBL" id="MFC3913122.1"/>
    </source>
</evidence>
<evidence type="ECO:0000259" key="1">
    <source>
        <dbReference type="PROSITE" id="PS51087"/>
    </source>
</evidence>
<dbReference type="InterPro" id="IPR007474">
    <property type="entry name" value="ApaG_domain"/>
</dbReference>
<comment type="caution">
    <text evidence="2">The sequence shown here is derived from an EMBL/GenBank/DDBJ whole genome shotgun (WGS) entry which is preliminary data.</text>
</comment>